<comment type="caution">
    <text evidence="4">The sequence shown here is derived from an EMBL/GenBank/DDBJ whole genome shotgun (WGS) entry which is preliminary data.</text>
</comment>
<dbReference type="Gene3D" id="2.40.110.10">
    <property type="entry name" value="Butyryl-CoA Dehydrogenase, subunit A, domain 2"/>
    <property type="match status" value="1"/>
</dbReference>
<evidence type="ECO:0000313" key="4">
    <source>
        <dbReference type="EMBL" id="GAA1999882.1"/>
    </source>
</evidence>
<dbReference type="PANTHER" id="PTHR43884">
    <property type="entry name" value="ACYL-COA DEHYDROGENASE"/>
    <property type="match status" value="1"/>
</dbReference>
<dbReference type="Pfam" id="PF02771">
    <property type="entry name" value="Acyl-CoA_dh_N"/>
    <property type="match status" value="1"/>
</dbReference>
<dbReference type="Gene3D" id="1.10.540.10">
    <property type="entry name" value="Acyl-CoA dehydrogenase/oxidase, N-terminal domain"/>
    <property type="match status" value="1"/>
</dbReference>
<dbReference type="InterPro" id="IPR013786">
    <property type="entry name" value="AcylCoA_DH/ox_N"/>
</dbReference>
<dbReference type="InterPro" id="IPR013107">
    <property type="entry name" value="Acyl-CoA_DH_C"/>
</dbReference>
<dbReference type="Gene3D" id="1.20.140.10">
    <property type="entry name" value="Butyryl-CoA Dehydrogenase, subunit A, domain 3"/>
    <property type="match status" value="1"/>
</dbReference>
<accession>A0ABN2T7H3</accession>
<keyword evidence="1" id="KW-0560">Oxidoreductase</keyword>
<dbReference type="PIRSF" id="PIRSF016578">
    <property type="entry name" value="HsaA"/>
    <property type="match status" value="1"/>
</dbReference>
<evidence type="ECO:0000313" key="5">
    <source>
        <dbReference type="Proteomes" id="UP001499854"/>
    </source>
</evidence>
<dbReference type="Proteomes" id="UP001499854">
    <property type="component" value="Unassembled WGS sequence"/>
</dbReference>
<evidence type="ECO:0000256" key="1">
    <source>
        <dbReference type="ARBA" id="ARBA00023002"/>
    </source>
</evidence>
<dbReference type="SUPFAM" id="SSF56645">
    <property type="entry name" value="Acyl-CoA dehydrogenase NM domain-like"/>
    <property type="match status" value="1"/>
</dbReference>
<evidence type="ECO:0000259" key="2">
    <source>
        <dbReference type="Pfam" id="PF02771"/>
    </source>
</evidence>
<dbReference type="SUPFAM" id="SSF47203">
    <property type="entry name" value="Acyl-CoA dehydrogenase C-terminal domain-like"/>
    <property type="match status" value="1"/>
</dbReference>
<dbReference type="Pfam" id="PF08028">
    <property type="entry name" value="Acyl-CoA_dh_2"/>
    <property type="match status" value="1"/>
</dbReference>
<dbReference type="EMBL" id="BAAAQM010000066">
    <property type="protein sequence ID" value="GAA1999882.1"/>
    <property type="molecule type" value="Genomic_DNA"/>
</dbReference>
<dbReference type="InterPro" id="IPR036250">
    <property type="entry name" value="AcylCo_DH-like_C"/>
</dbReference>
<sequence length="426" mass="45247">MTQTSDMFTTEPDTCPVLGPSAGTAATAIPTPEELIARAEAFRPSLVARQLETELLTRYPDDVHTAFSEAGFYRIMVPRRYGGYEYGLDTFLKVAMALARGCPSTGWMYCLGAAHALAAATLFGPEAQAGFFETGEFICPAVVAPGGTARRTEDGGWEIDGAWPYSSGAPYATHLMGHAMIVDDGEPRPLLFVAPRRSFTVLDDWGDQLGLKGSGSNTIALDHARIPGHCGLEGAHLSEIVVTDGTPGLTLHGNPQYGGAPLSSMALEGAALAVGMAQGALDAYEEILRTKTTLAPPITPRMENPDYQRWYGQAVGMVAAAESITLDTVRRWQDLCAAGPAAFTLQEDLKLALICREAAELAWRALAEIIQPTAGTGSVRSGQRLERIWRDLSTGHSHAGFAVLLTTVISRAVAQLSFGVLPGVAA</sequence>
<feature type="domain" description="Acyl-CoA dehydrogenase/oxidase N-terminal" evidence="2">
    <location>
        <begin position="54"/>
        <end position="128"/>
    </location>
</feature>
<organism evidence="4 5">
    <name type="scientific">Catenulispora subtropica</name>
    <dbReference type="NCBI Taxonomy" id="450798"/>
    <lineage>
        <taxon>Bacteria</taxon>
        <taxon>Bacillati</taxon>
        <taxon>Actinomycetota</taxon>
        <taxon>Actinomycetes</taxon>
        <taxon>Catenulisporales</taxon>
        <taxon>Catenulisporaceae</taxon>
        <taxon>Catenulispora</taxon>
    </lineage>
</organism>
<dbReference type="InterPro" id="IPR037069">
    <property type="entry name" value="AcylCoA_DH/ox_N_sf"/>
</dbReference>
<dbReference type="InterPro" id="IPR009100">
    <property type="entry name" value="AcylCoA_DH/oxidase_NM_dom_sf"/>
</dbReference>
<dbReference type="InterPro" id="IPR046373">
    <property type="entry name" value="Acyl-CoA_Oxase/DH_mid-dom_sf"/>
</dbReference>
<keyword evidence="5" id="KW-1185">Reference proteome</keyword>
<dbReference type="PANTHER" id="PTHR43884:SF12">
    <property type="entry name" value="ISOVALERYL-COA DEHYDROGENASE, MITOCHONDRIAL-RELATED"/>
    <property type="match status" value="1"/>
</dbReference>
<name>A0ABN2T7H3_9ACTN</name>
<feature type="domain" description="Acyl-CoA dehydrogenase C-terminal" evidence="3">
    <location>
        <begin position="270"/>
        <end position="401"/>
    </location>
</feature>
<gene>
    <name evidence="4" type="ORF">GCM10009838_76720</name>
</gene>
<reference evidence="4 5" key="1">
    <citation type="journal article" date="2019" name="Int. J. Syst. Evol. Microbiol.">
        <title>The Global Catalogue of Microorganisms (GCM) 10K type strain sequencing project: providing services to taxonomists for standard genome sequencing and annotation.</title>
        <authorList>
            <consortium name="The Broad Institute Genomics Platform"/>
            <consortium name="The Broad Institute Genome Sequencing Center for Infectious Disease"/>
            <person name="Wu L."/>
            <person name="Ma J."/>
        </authorList>
    </citation>
    <scope>NUCLEOTIDE SEQUENCE [LARGE SCALE GENOMIC DNA]</scope>
    <source>
        <strain evidence="4 5">JCM 16013</strain>
    </source>
</reference>
<protein>
    <submittedName>
        <fullName evidence="4">Acyl-CoA dehydrogenase family protein</fullName>
    </submittedName>
</protein>
<evidence type="ECO:0000259" key="3">
    <source>
        <dbReference type="Pfam" id="PF08028"/>
    </source>
</evidence>
<proteinExistence type="predicted"/>